<comment type="caution">
    <text evidence="1">The sequence shown here is derived from an EMBL/GenBank/DDBJ whole genome shotgun (WGS) entry which is preliminary data.</text>
</comment>
<keyword evidence="1" id="KW-0378">Hydrolase</keyword>
<evidence type="ECO:0000313" key="1">
    <source>
        <dbReference type="EMBL" id="MCO6025600.1"/>
    </source>
</evidence>
<dbReference type="InterPro" id="IPR050727">
    <property type="entry name" value="GH43_arabinanases"/>
</dbReference>
<name>A0ABT1BXN6_9BACT</name>
<dbReference type="CDD" id="cd08983">
    <property type="entry name" value="GH43_Bt3655-like"/>
    <property type="match status" value="1"/>
</dbReference>
<accession>A0ABT1BXN6</accession>
<gene>
    <name evidence="1" type="ORF">NG821_07075</name>
</gene>
<proteinExistence type="predicted"/>
<sequence>MIHRFISPACHLRRWLSIVLVAGLCTVPMLSMGKNHFWRDKGAYLFTYFTDATHSLFMGISYDGYTFTAINDGQPVIAGDTVAEQHGIRDPHIYRAPNGWFYMAMTDLHIYAQKLGLRPTLWERPEKYGWGNNRGLVLMRSKDLIHWTHTEIRFDKAFPDELKDICCVWAPETIWDPETNQLMLYFTMRKNPDDICHLYYAYVNENFTKLISKPVLLFKFNDPKVPTIDADICPMPDGRYFMTYVAQENPAGIRYAISNHINRGYVTTAPQIDSEKGGCEAPQTWKRIGQNKWVTMYDIYSIQPHNFGFVETSDFRTFKPLGRFNEGVMKATNFVSPKHGSVIRISRKEAQRLVSYWQNH</sequence>
<dbReference type="PANTHER" id="PTHR43301">
    <property type="entry name" value="ARABINAN ENDO-1,5-ALPHA-L-ARABINOSIDASE"/>
    <property type="match status" value="1"/>
</dbReference>
<dbReference type="GO" id="GO:0016787">
    <property type="term" value="F:hydrolase activity"/>
    <property type="evidence" value="ECO:0007669"/>
    <property type="project" value="UniProtKB-KW"/>
</dbReference>
<dbReference type="SUPFAM" id="SSF75005">
    <property type="entry name" value="Arabinanase/levansucrase/invertase"/>
    <property type="match status" value="2"/>
</dbReference>
<dbReference type="RefSeq" id="WP_252760959.1">
    <property type="nucleotide sequence ID" value="NZ_JAMXLY010000022.1"/>
</dbReference>
<organism evidence="1 2">
    <name type="scientific">Segatella cerevisiae</name>
    <dbReference type="NCBI Taxonomy" id="2053716"/>
    <lineage>
        <taxon>Bacteria</taxon>
        <taxon>Pseudomonadati</taxon>
        <taxon>Bacteroidota</taxon>
        <taxon>Bacteroidia</taxon>
        <taxon>Bacteroidales</taxon>
        <taxon>Prevotellaceae</taxon>
        <taxon>Segatella</taxon>
    </lineage>
</organism>
<dbReference type="Proteomes" id="UP001204015">
    <property type="component" value="Unassembled WGS sequence"/>
</dbReference>
<reference evidence="1 2" key="1">
    <citation type="submission" date="2022-06" db="EMBL/GenBank/DDBJ databases">
        <title>A taxonomic note on the genus Prevotella: Description of four novel genera and emended description of the genera Hallella and Xylanibacter.</title>
        <authorList>
            <person name="Hitch T.C.A."/>
        </authorList>
    </citation>
    <scope>NUCLEOTIDE SEQUENCE [LARGE SCALE GENOMIC DNA]</scope>
    <source>
        <strain evidence="1 2">DSM 100619</strain>
    </source>
</reference>
<dbReference type="PANTHER" id="PTHR43301:SF3">
    <property type="entry name" value="ARABINAN ENDO-1,5-ALPHA-L-ARABINOSIDASE A-RELATED"/>
    <property type="match status" value="1"/>
</dbReference>
<keyword evidence="2" id="KW-1185">Reference proteome</keyword>
<protein>
    <submittedName>
        <fullName evidence="1">Glycoside hydrolase family 43 protein</fullName>
    </submittedName>
</protein>
<dbReference type="Gene3D" id="2.115.10.20">
    <property type="entry name" value="Glycosyl hydrolase domain, family 43"/>
    <property type="match status" value="1"/>
</dbReference>
<evidence type="ECO:0000313" key="2">
    <source>
        <dbReference type="Proteomes" id="UP001204015"/>
    </source>
</evidence>
<dbReference type="InterPro" id="IPR023296">
    <property type="entry name" value="Glyco_hydro_beta-prop_sf"/>
</dbReference>
<dbReference type="EMBL" id="JAMXLY010000022">
    <property type="protein sequence ID" value="MCO6025600.1"/>
    <property type="molecule type" value="Genomic_DNA"/>
</dbReference>